<sequence length="594" mass="67030">MADLEKSVLTPAPRRTWVDDEKTINKTRLIKAVQTITKELLPADGSSSTVTTEQRIRTTSRKRKADTLFPLPLPGTPDAYDRTLLLLNVEQMKSEKVPLPLELLDQRKYFKNRSDYVPSKSVYLPVSANSPMFAVDCEMVLTSVGSELARVTMVDEKGTVIFDRLVKPPNPIKDYLTKFSGITRDMLASIDTTLEDIQRELDETLPGDAILVGHSIGNDLDALKVFHPYLIDTSVIYNMKGTRASKARLRFLSEHFLGRMIQTGRGGHSSAEDAIATMDLVRLKLSQDIGFGDVTTSWRFPEDYQMPIDSKPTTVPTLPITANSNSCTFHTNTNNDISVDRQALINNNLLTENQCFGIHPAFQDWVLKLCSFYKSMGAPIHLFNRLLHDSGITYAYWPIYRDLKSEHQQHNEEEEEGERQQHENQDEKKELLQHMTVSKAHNNNSFIHINFDSTDEMANGDNITTTTTTNNNNNNKDTSESSIVVNKISKKLANYIVDLCKSHRLVVMQANCSPEWKEAKCYRKVAKFCTHLYSNVTTTSLIGVICAGSDFKKPLDKKSTHSEAMKSAIRHFYLTLNSNVISVTDVVNDESTYS</sequence>
<dbReference type="Proteomes" id="UP000311919">
    <property type="component" value="Unassembled WGS sequence"/>
</dbReference>
<dbReference type="CDD" id="cd06145">
    <property type="entry name" value="REX1_like"/>
    <property type="match status" value="1"/>
</dbReference>
<dbReference type="GO" id="GO:0004527">
    <property type="term" value="F:exonuclease activity"/>
    <property type="evidence" value="ECO:0007669"/>
    <property type="project" value="UniProtKB-KW"/>
</dbReference>
<comment type="similarity">
    <text evidence="2">Belongs to the REXO1/REXO3 family.</text>
</comment>
<feature type="region of interest" description="Disordered" evidence="7">
    <location>
        <begin position="407"/>
        <end position="427"/>
    </location>
</feature>
<keyword evidence="10" id="KW-1185">Reference proteome</keyword>
<evidence type="ECO:0000256" key="5">
    <source>
        <dbReference type="ARBA" id="ARBA00022839"/>
    </source>
</evidence>
<dbReference type="STRING" id="6182.A0A4Z2DEX1"/>
<evidence type="ECO:0000256" key="4">
    <source>
        <dbReference type="ARBA" id="ARBA00022801"/>
    </source>
</evidence>
<dbReference type="InterPro" id="IPR012337">
    <property type="entry name" value="RNaseH-like_sf"/>
</dbReference>
<keyword evidence="4" id="KW-0378">Hydrolase</keyword>
<evidence type="ECO:0000256" key="3">
    <source>
        <dbReference type="ARBA" id="ARBA00022722"/>
    </source>
</evidence>
<keyword evidence="3" id="KW-0540">Nuclease</keyword>
<dbReference type="EMBL" id="SKCS01000158">
    <property type="protein sequence ID" value="TNN15058.1"/>
    <property type="molecule type" value="Genomic_DNA"/>
</dbReference>
<dbReference type="FunFam" id="3.30.420.10:FF:000019">
    <property type="entry name" value="RNA exonuclease NEF-sp"/>
    <property type="match status" value="1"/>
</dbReference>
<dbReference type="EMBL" id="SKCS01000158">
    <property type="protein sequence ID" value="TNN15057.1"/>
    <property type="molecule type" value="Genomic_DNA"/>
</dbReference>
<dbReference type="InterPro" id="IPR034922">
    <property type="entry name" value="REX1-like_exo"/>
</dbReference>
<dbReference type="OrthoDB" id="206335at2759"/>
<name>A0A4Z2DEX1_SCHJA</name>
<dbReference type="PANTHER" id="PTHR12801">
    <property type="entry name" value="RNA EXONUCLEASE REXO1 / RECO3 FAMILY MEMBER-RELATED"/>
    <property type="match status" value="1"/>
</dbReference>
<evidence type="ECO:0000256" key="6">
    <source>
        <dbReference type="ARBA" id="ARBA00023242"/>
    </source>
</evidence>
<evidence type="ECO:0000256" key="2">
    <source>
        <dbReference type="ARBA" id="ARBA00006357"/>
    </source>
</evidence>
<dbReference type="GO" id="GO:0005634">
    <property type="term" value="C:nucleus"/>
    <property type="evidence" value="ECO:0007669"/>
    <property type="project" value="UniProtKB-SubCell"/>
</dbReference>
<dbReference type="AlphaFoldDB" id="A0A4Z2DEX1"/>
<comment type="subcellular location">
    <subcellularLocation>
        <location evidence="1">Nucleus</location>
    </subcellularLocation>
</comment>
<dbReference type="Gene3D" id="3.30.420.10">
    <property type="entry name" value="Ribonuclease H-like superfamily/Ribonuclease H"/>
    <property type="match status" value="1"/>
</dbReference>
<feature type="compositionally biased region" description="Basic and acidic residues" evidence="7">
    <location>
        <begin position="418"/>
        <end position="427"/>
    </location>
</feature>
<dbReference type="GO" id="GO:0003676">
    <property type="term" value="F:nucleic acid binding"/>
    <property type="evidence" value="ECO:0007669"/>
    <property type="project" value="InterPro"/>
</dbReference>
<evidence type="ECO:0000259" key="8">
    <source>
        <dbReference type="SMART" id="SM00479"/>
    </source>
</evidence>
<dbReference type="SUPFAM" id="SSF53098">
    <property type="entry name" value="Ribonuclease H-like"/>
    <property type="match status" value="1"/>
</dbReference>
<keyword evidence="5 9" id="KW-0269">Exonuclease</keyword>
<proteinExistence type="inferred from homology"/>
<dbReference type="InterPro" id="IPR036397">
    <property type="entry name" value="RNaseH_sf"/>
</dbReference>
<dbReference type="PANTHER" id="PTHR12801:SF82">
    <property type="entry name" value="RNA EXONUCLEASE 5"/>
    <property type="match status" value="1"/>
</dbReference>
<evidence type="ECO:0000256" key="7">
    <source>
        <dbReference type="SAM" id="MobiDB-lite"/>
    </source>
</evidence>
<feature type="domain" description="Exonuclease" evidence="8">
    <location>
        <begin position="131"/>
        <end position="290"/>
    </location>
</feature>
<dbReference type="Pfam" id="PF00929">
    <property type="entry name" value="RNase_T"/>
    <property type="match status" value="1"/>
</dbReference>
<organism evidence="9 10">
    <name type="scientific">Schistosoma japonicum</name>
    <name type="common">Blood fluke</name>
    <dbReference type="NCBI Taxonomy" id="6182"/>
    <lineage>
        <taxon>Eukaryota</taxon>
        <taxon>Metazoa</taxon>
        <taxon>Spiralia</taxon>
        <taxon>Lophotrochozoa</taxon>
        <taxon>Platyhelminthes</taxon>
        <taxon>Trematoda</taxon>
        <taxon>Digenea</taxon>
        <taxon>Strigeidida</taxon>
        <taxon>Schistosomatoidea</taxon>
        <taxon>Schistosomatidae</taxon>
        <taxon>Schistosoma</taxon>
    </lineage>
</organism>
<dbReference type="InterPro" id="IPR013520">
    <property type="entry name" value="Ribonucl_H"/>
</dbReference>
<reference evidence="9 10" key="1">
    <citation type="submission" date="2019-03" db="EMBL/GenBank/DDBJ databases">
        <title>An improved genome assembly of the fluke Schistosoma japonicum.</title>
        <authorList>
            <person name="Hu W."/>
            <person name="Luo F."/>
            <person name="Yin M."/>
            <person name="Mo X."/>
            <person name="Sun C."/>
            <person name="Wu Q."/>
            <person name="Zhu B."/>
            <person name="Xiang M."/>
            <person name="Wang J."/>
            <person name="Wang Y."/>
            <person name="Zhang T."/>
            <person name="Xu B."/>
            <person name="Zheng H."/>
            <person name="Feng Z."/>
        </authorList>
    </citation>
    <scope>NUCLEOTIDE SEQUENCE [LARGE SCALE GENOMIC DNA]</scope>
    <source>
        <strain evidence="9">HuSjv2</strain>
        <tissue evidence="9">Worms</tissue>
    </source>
</reference>
<gene>
    <name evidence="9" type="ORF">EWB00_001667</name>
</gene>
<accession>A0A4Z2DEX1</accession>
<keyword evidence="6" id="KW-0539">Nucleus</keyword>
<dbReference type="InterPro" id="IPR047021">
    <property type="entry name" value="REXO1/3/4-like"/>
</dbReference>
<evidence type="ECO:0000256" key="1">
    <source>
        <dbReference type="ARBA" id="ARBA00004123"/>
    </source>
</evidence>
<evidence type="ECO:0000313" key="9">
    <source>
        <dbReference type="EMBL" id="TNN15057.1"/>
    </source>
</evidence>
<dbReference type="EMBL" id="SKCS01000158">
    <property type="protein sequence ID" value="TNN15059.1"/>
    <property type="molecule type" value="Genomic_DNA"/>
</dbReference>
<dbReference type="SMART" id="SM00479">
    <property type="entry name" value="EXOIII"/>
    <property type="match status" value="1"/>
</dbReference>
<evidence type="ECO:0000313" key="10">
    <source>
        <dbReference type="Proteomes" id="UP000311919"/>
    </source>
</evidence>
<comment type="caution">
    <text evidence="9">The sequence shown here is derived from an EMBL/GenBank/DDBJ whole genome shotgun (WGS) entry which is preliminary data.</text>
</comment>
<protein>
    <submittedName>
        <fullName evidence="9">RNA exonuclease 5</fullName>
    </submittedName>
</protein>